<dbReference type="EMBL" id="BOPO01000088">
    <property type="protein sequence ID" value="GIL29284.1"/>
    <property type="molecule type" value="Genomic_DNA"/>
</dbReference>
<reference evidence="2" key="1">
    <citation type="journal article" date="2021" name="Int. J. Syst. Evol. Microbiol.">
        <title>Actinocatenispora comari sp. nov., an endophytic actinomycete isolated from aerial parts of Comarum salesowianum.</title>
        <authorList>
            <person name="Oyunbileg N."/>
            <person name="Iizaka Y."/>
            <person name="Hamada M."/>
            <person name="Davaapurev B.O."/>
            <person name="Fukumoto A."/>
            <person name="Tsetseg B."/>
            <person name="Kato F."/>
            <person name="Tamura T."/>
            <person name="Batkhuu J."/>
            <person name="Anzai Y."/>
        </authorList>
    </citation>
    <scope>NUCLEOTIDE SEQUENCE [LARGE SCALE GENOMIC DNA]</scope>
    <source>
        <strain evidence="2">NUM-2625</strain>
    </source>
</reference>
<name>A0A8J4AET9_9ACTN</name>
<comment type="caution">
    <text evidence="1">The sequence shown here is derived from an EMBL/GenBank/DDBJ whole genome shotgun (WGS) entry which is preliminary data.</text>
</comment>
<protein>
    <submittedName>
        <fullName evidence="1">Uncharacterized protein</fullName>
    </submittedName>
</protein>
<evidence type="ECO:0000313" key="1">
    <source>
        <dbReference type="EMBL" id="GIL29284.1"/>
    </source>
</evidence>
<organism evidence="1 2">
    <name type="scientific">Actinocatenispora comari</name>
    <dbReference type="NCBI Taxonomy" id="2807577"/>
    <lineage>
        <taxon>Bacteria</taxon>
        <taxon>Bacillati</taxon>
        <taxon>Actinomycetota</taxon>
        <taxon>Actinomycetes</taxon>
        <taxon>Micromonosporales</taxon>
        <taxon>Micromonosporaceae</taxon>
        <taxon>Actinocatenispora</taxon>
    </lineage>
</organism>
<sequence>MEVPVRTVPGGVRPDPTSRDYVDILHGAYAALIPNSVPDPTATLYAPTEGKQGATLSQTMSDTITSIIAGRTPLSAFDDAVKKWRSGGGDAIRKEYEQALGRK</sequence>
<dbReference type="Proteomes" id="UP000614996">
    <property type="component" value="Unassembled WGS sequence"/>
</dbReference>
<dbReference type="RefSeq" id="WP_207126988.1">
    <property type="nucleotide sequence ID" value="NZ_BOPO01000088.1"/>
</dbReference>
<keyword evidence="2" id="KW-1185">Reference proteome</keyword>
<dbReference type="SUPFAM" id="SSF53850">
    <property type="entry name" value="Periplasmic binding protein-like II"/>
    <property type="match status" value="1"/>
</dbReference>
<gene>
    <name evidence="1" type="ORF">NUM_45380</name>
</gene>
<accession>A0A8J4AET9</accession>
<dbReference type="AlphaFoldDB" id="A0A8J4AET9"/>
<proteinExistence type="predicted"/>
<evidence type="ECO:0000313" key="2">
    <source>
        <dbReference type="Proteomes" id="UP000614996"/>
    </source>
</evidence>